<reference evidence="11" key="2">
    <citation type="submission" date="2025-08" db="UniProtKB">
        <authorList>
            <consortium name="Ensembl"/>
        </authorList>
    </citation>
    <scope>IDENTIFICATION</scope>
</reference>
<gene>
    <name evidence="11" type="primary">LOC105759242</name>
</gene>
<dbReference type="PANTHER" id="PTHR15186:SF9">
    <property type="entry name" value="BCL-2_ADENOVIRUS E1B 19KD INTERACTION PROTEIN XR"/>
    <property type="match status" value="1"/>
</dbReference>
<evidence type="ECO:0000313" key="12">
    <source>
        <dbReference type="Proteomes" id="UP000007754"/>
    </source>
</evidence>
<feature type="region of interest" description="Disordered" evidence="9">
    <location>
        <begin position="188"/>
        <end position="220"/>
    </location>
</feature>
<organism evidence="11 12">
    <name type="scientific">Taeniopygia guttata</name>
    <name type="common">Zebra finch</name>
    <name type="synonym">Poephila guttata</name>
    <dbReference type="NCBI Taxonomy" id="59729"/>
    <lineage>
        <taxon>Eukaryota</taxon>
        <taxon>Metazoa</taxon>
        <taxon>Chordata</taxon>
        <taxon>Craniata</taxon>
        <taxon>Vertebrata</taxon>
        <taxon>Euteleostomi</taxon>
        <taxon>Archelosauria</taxon>
        <taxon>Archosauria</taxon>
        <taxon>Dinosauria</taxon>
        <taxon>Saurischia</taxon>
        <taxon>Theropoda</taxon>
        <taxon>Coelurosauria</taxon>
        <taxon>Aves</taxon>
        <taxon>Neognathae</taxon>
        <taxon>Neoaves</taxon>
        <taxon>Telluraves</taxon>
        <taxon>Australaves</taxon>
        <taxon>Passeriformes</taxon>
        <taxon>Passeroidea</taxon>
        <taxon>Estrildidae</taxon>
        <taxon>Estrildinae</taxon>
        <taxon>Taeniopygia</taxon>
    </lineage>
</organism>
<evidence type="ECO:0000256" key="1">
    <source>
        <dbReference type="ARBA" id="ARBA00004167"/>
    </source>
</evidence>
<keyword evidence="4 10" id="KW-0812">Transmembrane</keyword>
<protein>
    <recommendedName>
        <fullName evidence="13">BCL2 interacting protein 3 like</fullName>
    </recommendedName>
</protein>
<dbReference type="InParanoid" id="A0A674GQY4"/>
<dbReference type="GO" id="GO:0097345">
    <property type="term" value="P:mitochondrial outer membrane permeabilization"/>
    <property type="evidence" value="ECO:0007669"/>
    <property type="project" value="TreeGrafter"/>
</dbReference>
<dbReference type="GeneTree" id="ENSGT00940000173120"/>
<evidence type="ECO:0000256" key="5">
    <source>
        <dbReference type="ARBA" id="ARBA00022703"/>
    </source>
</evidence>
<reference evidence="11" key="3">
    <citation type="submission" date="2025-09" db="UniProtKB">
        <authorList>
            <consortium name="Ensembl"/>
        </authorList>
    </citation>
    <scope>IDENTIFICATION</scope>
</reference>
<evidence type="ECO:0000256" key="6">
    <source>
        <dbReference type="ARBA" id="ARBA00022989"/>
    </source>
</evidence>
<dbReference type="GO" id="GO:0043065">
    <property type="term" value="P:positive regulation of apoptotic process"/>
    <property type="evidence" value="ECO:0007669"/>
    <property type="project" value="InterPro"/>
</dbReference>
<dbReference type="GO" id="GO:0005635">
    <property type="term" value="C:nuclear envelope"/>
    <property type="evidence" value="ECO:0007669"/>
    <property type="project" value="TreeGrafter"/>
</dbReference>
<sequence>MEVSGHPAGLGQWEARAGRGTAGFGTVAGLTCTRGGLGYREPPRWLMCTEGWGVGRWGAQAGFWWADGHQGLGQWGHRGLMSTAEAEADAGPGGAQDVPGQELQTGVWGVLWRAPSRDGMECRGGLGAAQRLTAPPGSWVELRCGPGCPEPELAPSPFSCHADVERMLLEAQLETESSDGALLVLGSPAWDDDRASHGSDQPGESEVLAAHSQPQPGCPYSWKRDVPEEAKWRQRRLTASLGWACTRCPRYLSPEEFAFVCSPQPVLWSLQGGAVGRKRRLFSSELLLLFIPSLLLSHLLTLGLGIYIGKRLAASSASPL</sequence>
<proteinExistence type="inferred from homology"/>
<dbReference type="GO" id="GO:0005783">
    <property type="term" value="C:endoplasmic reticulum"/>
    <property type="evidence" value="ECO:0007669"/>
    <property type="project" value="TreeGrafter"/>
</dbReference>
<keyword evidence="6 10" id="KW-1133">Transmembrane helix</keyword>
<evidence type="ECO:0008006" key="13">
    <source>
        <dbReference type="Google" id="ProtNLM"/>
    </source>
</evidence>
<comment type="subcellular location">
    <subcellularLocation>
        <location evidence="1">Membrane</location>
        <topology evidence="1">Single-pass membrane protein</topology>
    </subcellularLocation>
    <subcellularLocation>
        <location evidence="2">Mitochondrion membrane</location>
    </subcellularLocation>
</comment>
<dbReference type="Proteomes" id="UP000007754">
    <property type="component" value="Chromosome 4"/>
</dbReference>
<dbReference type="Ensembl" id="ENSTGUT00000027759.1">
    <property type="protein sequence ID" value="ENSTGUP00000025334.1"/>
    <property type="gene ID" value="ENSTGUG00000011053.2"/>
</dbReference>
<keyword evidence="7" id="KW-0496">Mitochondrion</keyword>
<dbReference type="PANTHER" id="PTHR15186">
    <property type="entry name" value="RE48077P"/>
    <property type="match status" value="1"/>
</dbReference>
<dbReference type="Pfam" id="PF06553">
    <property type="entry name" value="BNIP3"/>
    <property type="match status" value="1"/>
</dbReference>
<evidence type="ECO:0000256" key="4">
    <source>
        <dbReference type="ARBA" id="ARBA00022692"/>
    </source>
</evidence>
<name>A0A674GQY4_TAEGU</name>
<keyword evidence="8 10" id="KW-0472">Membrane</keyword>
<dbReference type="Gene3D" id="6.10.250.1020">
    <property type="match status" value="1"/>
</dbReference>
<dbReference type="InterPro" id="IPR010548">
    <property type="entry name" value="BNIP3"/>
</dbReference>
<keyword evidence="5" id="KW-0053">Apoptosis</keyword>
<dbReference type="GO" id="GO:0051607">
    <property type="term" value="P:defense response to virus"/>
    <property type="evidence" value="ECO:0007669"/>
    <property type="project" value="TreeGrafter"/>
</dbReference>
<keyword evidence="12" id="KW-1185">Reference proteome</keyword>
<evidence type="ECO:0000313" key="11">
    <source>
        <dbReference type="Ensembl" id="ENSTGUP00000025334.1"/>
    </source>
</evidence>
<dbReference type="GO" id="GO:0042802">
    <property type="term" value="F:identical protein binding"/>
    <property type="evidence" value="ECO:0007669"/>
    <property type="project" value="UniProtKB-ARBA"/>
</dbReference>
<evidence type="ECO:0000256" key="9">
    <source>
        <dbReference type="SAM" id="MobiDB-lite"/>
    </source>
</evidence>
<evidence type="ECO:0000256" key="8">
    <source>
        <dbReference type="ARBA" id="ARBA00023136"/>
    </source>
</evidence>
<reference evidence="11 12" key="1">
    <citation type="journal article" date="2010" name="Nature">
        <title>The genome of a songbird.</title>
        <authorList>
            <person name="Warren W.C."/>
            <person name="Clayton D.F."/>
            <person name="Ellegren H."/>
            <person name="Arnold A.P."/>
            <person name="Hillier L.W."/>
            <person name="Kunstner A."/>
            <person name="Searle S."/>
            <person name="White S."/>
            <person name="Vilella A.J."/>
            <person name="Fairley S."/>
            <person name="Heger A."/>
            <person name="Kong L."/>
            <person name="Ponting C.P."/>
            <person name="Jarvis E.D."/>
            <person name="Mello C.V."/>
            <person name="Minx P."/>
            <person name="Lovell P."/>
            <person name="Velho T.A."/>
            <person name="Ferris M."/>
            <person name="Balakrishnan C.N."/>
            <person name="Sinha S."/>
            <person name="Blatti C."/>
            <person name="London S.E."/>
            <person name="Li Y."/>
            <person name="Lin Y.C."/>
            <person name="George J."/>
            <person name="Sweedler J."/>
            <person name="Southey B."/>
            <person name="Gunaratne P."/>
            <person name="Watson M."/>
            <person name="Nam K."/>
            <person name="Backstrom N."/>
            <person name="Smeds L."/>
            <person name="Nabholz B."/>
            <person name="Itoh Y."/>
            <person name="Whitney O."/>
            <person name="Pfenning A.R."/>
            <person name="Howard J."/>
            <person name="Volker M."/>
            <person name="Skinner B.M."/>
            <person name="Griffin D.K."/>
            <person name="Ye L."/>
            <person name="McLaren W.M."/>
            <person name="Flicek P."/>
            <person name="Quesada V."/>
            <person name="Velasco G."/>
            <person name="Lopez-Otin C."/>
            <person name="Puente X.S."/>
            <person name="Olender T."/>
            <person name="Lancet D."/>
            <person name="Smit A.F."/>
            <person name="Hubley R."/>
            <person name="Konkel M.K."/>
            <person name="Walker J.A."/>
            <person name="Batzer M.A."/>
            <person name="Gu W."/>
            <person name="Pollock D.D."/>
            <person name="Chen L."/>
            <person name="Cheng Z."/>
            <person name="Eichler E.E."/>
            <person name="Stapley J."/>
            <person name="Slate J."/>
            <person name="Ekblom R."/>
            <person name="Birkhead T."/>
            <person name="Burke T."/>
            <person name="Burt D."/>
            <person name="Scharff C."/>
            <person name="Adam I."/>
            <person name="Richard H."/>
            <person name="Sultan M."/>
            <person name="Soldatov A."/>
            <person name="Lehrach H."/>
            <person name="Edwards S.V."/>
            <person name="Yang S.P."/>
            <person name="Li X."/>
            <person name="Graves T."/>
            <person name="Fulton L."/>
            <person name="Nelson J."/>
            <person name="Chinwalla A."/>
            <person name="Hou S."/>
            <person name="Mardis E.R."/>
            <person name="Wilson R.K."/>
        </authorList>
    </citation>
    <scope>NUCLEOTIDE SEQUENCE [LARGE SCALE GENOMIC DNA]</scope>
</reference>
<evidence type="ECO:0000256" key="3">
    <source>
        <dbReference type="ARBA" id="ARBA00007710"/>
    </source>
</evidence>
<evidence type="ECO:0000256" key="2">
    <source>
        <dbReference type="ARBA" id="ARBA00004325"/>
    </source>
</evidence>
<comment type="similarity">
    <text evidence="3">Belongs to the NIP3 family.</text>
</comment>
<dbReference type="AlphaFoldDB" id="A0A674GQY4"/>
<evidence type="ECO:0000256" key="7">
    <source>
        <dbReference type="ARBA" id="ARBA00023128"/>
    </source>
</evidence>
<evidence type="ECO:0000256" key="10">
    <source>
        <dbReference type="SAM" id="Phobius"/>
    </source>
</evidence>
<dbReference type="GO" id="GO:0005741">
    <property type="term" value="C:mitochondrial outer membrane"/>
    <property type="evidence" value="ECO:0007669"/>
    <property type="project" value="TreeGrafter"/>
</dbReference>
<feature type="transmembrane region" description="Helical" evidence="10">
    <location>
        <begin position="286"/>
        <end position="308"/>
    </location>
</feature>
<accession>A0A674GQY4</accession>